<feature type="compositionally biased region" description="Polar residues" evidence="7">
    <location>
        <begin position="185"/>
        <end position="195"/>
    </location>
</feature>
<dbReference type="InterPro" id="IPR040223">
    <property type="entry name" value="PAR_bZIP"/>
</dbReference>
<feature type="compositionally biased region" description="Basic residues" evidence="7">
    <location>
        <begin position="168"/>
        <end position="180"/>
    </location>
</feature>
<dbReference type="InterPro" id="IPR046347">
    <property type="entry name" value="bZIP_sf"/>
</dbReference>
<reference evidence="9 10" key="1">
    <citation type="journal article" date="2019" name="Gigascience">
        <title>Whole-genome sequence of the oriental lung fluke Paragonimus westermani.</title>
        <authorList>
            <person name="Oey H."/>
            <person name="Zakrzewski M."/>
            <person name="Narain K."/>
            <person name="Devi K.R."/>
            <person name="Agatsuma T."/>
            <person name="Nawaratna S."/>
            <person name="Gobert G.N."/>
            <person name="Jones M.K."/>
            <person name="Ragan M.A."/>
            <person name="McManus D.P."/>
            <person name="Krause L."/>
        </authorList>
    </citation>
    <scope>NUCLEOTIDE SEQUENCE [LARGE SCALE GENOMIC DNA]</scope>
    <source>
        <strain evidence="9 10">IND2009</strain>
    </source>
</reference>
<feature type="compositionally biased region" description="Basic and acidic residues" evidence="7">
    <location>
        <begin position="73"/>
        <end position="82"/>
    </location>
</feature>
<evidence type="ECO:0000313" key="9">
    <source>
        <dbReference type="EMBL" id="KAA3676883.1"/>
    </source>
</evidence>
<keyword evidence="5" id="KW-0539">Nucleus</keyword>
<evidence type="ECO:0000256" key="2">
    <source>
        <dbReference type="ARBA" id="ARBA00023015"/>
    </source>
</evidence>
<dbReference type="SMART" id="SM00338">
    <property type="entry name" value="BRLZ"/>
    <property type="match status" value="1"/>
</dbReference>
<organism evidence="9 10">
    <name type="scientific">Paragonimus westermani</name>
    <dbReference type="NCBI Taxonomy" id="34504"/>
    <lineage>
        <taxon>Eukaryota</taxon>
        <taxon>Metazoa</taxon>
        <taxon>Spiralia</taxon>
        <taxon>Lophotrochozoa</taxon>
        <taxon>Platyhelminthes</taxon>
        <taxon>Trematoda</taxon>
        <taxon>Digenea</taxon>
        <taxon>Plagiorchiida</taxon>
        <taxon>Troglotremata</taxon>
        <taxon>Troglotrematidae</taxon>
        <taxon>Paragonimus</taxon>
    </lineage>
</organism>
<dbReference type="PANTHER" id="PTHR11988">
    <property type="entry name" value="THYROTROPH EMBRYONIC FACTOR RELATED"/>
    <property type="match status" value="1"/>
</dbReference>
<evidence type="ECO:0000256" key="7">
    <source>
        <dbReference type="SAM" id="MobiDB-lite"/>
    </source>
</evidence>
<feature type="region of interest" description="Disordered" evidence="7">
    <location>
        <begin position="148"/>
        <end position="304"/>
    </location>
</feature>
<protein>
    <recommendedName>
        <fullName evidence="8">BZIP domain-containing protein</fullName>
    </recommendedName>
</protein>
<proteinExistence type="predicted"/>
<dbReference type="GO" id="GO:0005634">
    <property type="term" value="C:nucleus"/>
    <property type="evidence" value="ECO:0007669"/>
    <property type="project" value="UniProtKB-SubCell"/>
</dbReference>
<keyword evidence="6" id="KW-0175">Coiled coil</keyword>
<dbReference type="GO" id="GO:0000981">
    <property type="term" value="F:DNA-binding transcription factor activity, RNA polymerase II-specific"/>
    <property type="evidence" value="ECO:0007669"/>
    <property type="project" value="TreeGrafter"/>
</dbReference>
<evidence type="ECO:0000256" key="1">
    <source>
        <dbReference type="ARBA" id="ARBA00004123"/>
    </source>
</evidence>
<dbReference type="EMBL" id="QNGE01001762">
    <property type="protein sequence ID" value="KAA3676883.1"/>
    <property type="molecule type" value="Genomic_DNA"/>
</dbReference>
<dbReference type="PROSITE" id="PS50217">
    <property type="entry name" value="BZIP"/>
    <property type="match status" value="1"/>
</dbReference>
<comment type="caution">
    <text evidence="9">The sequence shown here is derived from an EMBL/GenBank/DDBJ whole genome shotgun (WGS) entry which is preliminary data.</text>
</comment>
<dbReference type="SUPFAM" id="SSF57959">
    <property type="entry name" value="Leucine zipper domain"/>
    <property type="match status" value="1"/>
</dbReference>
<evidence type="ECO:0000256" key="5">
    <source>
        <dbReference type="ARBA" id="ARBA00023242"/>
    </source>
</evidence>
<evidence type="ECO:0000256" key="4">
    <source>
        <dbReference type="ARBA" id="ARBA00023163"/>
    </source>
</evidence>
<dbReference type="InterPro" id="IPR004827">
    <property type="entry name" value="bZIP"/>
</dbReference>
<feature type="compositionally biased region" description="Polar residues" evidence="7">
    <location>
        <begin position="148"/>
        <end position="167"/>
    </location>
</feature>
<dbReference type="AlphaFoldDB" id="A0A5J4NMT9"/>
<gene>
    <name evidence="9" type="ORF">DEA37_0015016</name>
</gene>
<name>A0A5J4NMT9_9TREM</name>
<dbReference type="Gene3D" id="1.20.5.170">
    <property type="match status" value="1"/>
</dbReference>
<feature type="compositionally biased region" description="Polar residues" evidence="7">
    <location>
        <begin position="220"/>
        <end position="241"/>
    </location>
</feature>
<evidence type="ECO:0000259" key="8">
    <source>
        <dbReference type="PROSITE" id="PS50217"/>
    </source>
</evidence>
<feature type="coiled-coil region" evidence="6">
    <location>
        <begin position="347"/>
        <end position="378"/>
    </location>
</feature>
<accession>A0A5J4NMT9</accession>
<dbReference type="CDD" id="cd14695">
    <property type="entry name" value="bZIP_HLF"/>
    <property type="match status" value="1"/>
</dbReference>
<evidence type="ECO:0000256" key="3">
    <source>
        <dbReference type="ARBA" id="ARBA00023125"/>
    </source>
</evidence>
<sequence>MASLIPPALSSLSLFTSLANQAALSTSTYSLPMVQPVVASPLQPTFPTNMVHLRASSCRPLGRSVHHANQLTSEERETGCTKKHDHRGGPTEVENGEELPLDLTVKTSNDCQITASSPLRHSPESDMGRTPKISVAVLTSHSTNLASAQLVSSTTRQSALESPTTKSATRKRRKAVRRPLKLFDQLQQTTNTSEADSGDTPTALIEHSLSTDAPTEKTRNSSASDMEGYNTKSSPANSLPSFSFHEPRSRRSQSACESRSPPKHTLVTNHKPVTGFSDVGSIETRTGKPSVRIRSMTDRHTSTGERTIYNPRMRRFPEMTPNEVKDEAYWEKRVKNNEAARRSRRARKTKEAGLKEYAEKLERANARLTEEIELLKKEVCRLKSEARS</sequence>
<keyword evidence="10" id="KW-1185">Reference proteome</keyword>
<feature type="region of interest" description="Disordered" evidence="7">
    <location>
        <begin position="67"/>
        <end position="97"/>
    </location>
</feature>
<evidence type="ECO:0000256" key="6">
    <source>
        <dbReference type="SAM" id="Coils"/>
    </source>
</evidence>
<dbReference type="Pfam" id="PF07716">
    <property type="entry name" value="bZIP_2"/>
    <property type="match status" value="1"/>
</dbReference>
<dbReference type="Proteomes" id="UP000324629">
    <property type="component" value="Unassembled WGS sequence"/>
</dbReference>
<evidence type="ECO:0000313" key="10">
    <source>
        <dbReference type="Proteomes" id="UP000324629"/>
    </source>
</evidence>
<feature type="domain" description="BZIP" evidence="8">
    <location>
        <begin position="326"/>
        <end position="388"/>
    </location>
</feature>
<comment type="subcellular location">
    <subcellularLocation>
        <location evidence="1">Nucleus</location>
    </subcellularLocation>
</comment>
<keyword evidence="4" id="KW-0804">Transcription</keyword>
<dbReference type="GO" id="GO:0000978">
    <property type="term" value="F:RNA polymerase II cis-regulatory region sequence-specific DNA binding"/>
    <property type="evidence" value="ECO:0007669"/>
    <property type="project" value="TreeGrafter"/>
</dbReference>
<keyword evidence="2" id="KW-0805">Transcription regulation</keyword>
<dbReference type="PANTHER" id="PTHR11988:SF27">
    <property type="entry name" value="GH27708P"/>
    <property type="match status" value="1"/>
</dbReference>
<keyword evidence="3" id="KW-0238">DNA-binding</keyword>